<dbReference type="RefSeq" id="YP_010755569.1">
    <property type="nucleotide sequence ID" value="NC_073472.1"/>
</dbReference>
<dbReference type="Proteomes" id="UP001163413">
    <property type="component" value="Segment"/>
</dbReference>
<keyword evidence="2" id="KW-1185">Reference proteome</keyword>
<dbReference type="GeneID" id="80020228"/>
<sequence length="143" mass="16496">MRVIVELRFHNPISPWRAKLSADLQKGPLVLSEHRVRLGDDEVRAYRERSYTRDPERVGSVDLRPLDDPSPVDRFPQLLTRLTPACRCPQDHENHAPSPRAVPFVLLERSYEGPFVFMSVRRSAREANVKIGVARITLYNLLQ</sequence>
<proteinExistence type="predicted"/>
<organism evidence="1 2">
    <name type="scientific">Streptomyces phage Success</name>
    <dbReference type="NCBI Taxonomy" id="2999013"/>
    <lineage>
        <taxon>Viruses</taxon>
        <taxon>Duplodnaviria</taxon>
        <taxon>Heunggongvirae</taxon>
        <taxon>Uroviricota</taxon>
        <taxon>Caudoviricetes</taxon>
        <taxon>Successvirus</taxon>
        <taxon>Successvirus success</taxon>
    </lineage>
</organism>
<reference evidence="1" key="1">
    <citation type="submission" date="2022-10" db="EMBL/GenBank/DDBJ databases">
        <authorList>
            <person name="Roth M.A."/>
            <person name="Wohlstadter N.E."/>
            <person name="Arguedas X."/>
            <person name="Leighton H.R."/>
            <person name="Msuya J.A."/>
            <person name="Pravda N."/>
            <person name="Shaffer C.D."/>
            <person name="Weston-Hafer K.A."/>
            <person name="Russell D.A."/>
            <person name="Jacobs-Sera D."/>
            <person name="Hatfull G.F."/>
        </authorList>
    </citation>
    <scope>NUCLEOTIDE SEQUENCE</scope>
</reference>
<evidence type="ECO:0000313" key="1">
    <source>
        <dbReference type="EMBL" id="WAB08824.1"/>
    </source>
</evidence>
<protein>
    <submittedName>
        <fullName evidence="1">Uncharacterized protein</fullName>
    </submittedName>
</protein>
<accession>A0A9E8S3S2</accession>
<gene>
    <name evidence="1" type="primary">37</name>
    <name evidence="1" type="ORF">SEA_SUCCESS_37</name>
</gene>
<dbReference type="EMBL" id="OP751148">
    <property type="protein sequence ID" value="WAB08824.1"/>
    <property type="molecule type" value="Genomic_DNA"/>
</dbReference>
<evidence type="ECO:0000313" key="2">
    <source>
        <dbReference type="Proteomes" id="UP001163413"/>
    </source>
</evidence>
<dbReference type="KEGG" id="vg:80020228"/>
<name>A0A9E8S3S2_9CAUD</name>